<dbReference type="GO" id="GO:0003841">
    <property type="term" value="F:1-acylglycerol-3-phosphate O-acyltransferase activity"/>
    <property type="evidence" value="ECO:0007669"/>
    <property type="project" value="TreeGrafter"/>
</dbReference>
<feature type="transmembrane region" description="Helical" evidence="3">
    <location>
        <begin position="12"/>
        <end position="32"/>
    </location>
</feature>
<dbReference type="SUPFAM" id="SSF69593">
    <property type="entry name" value="Glycerol-3-phosphate (1)-acyltransferase"/>
    <property type="match status" value="1"/>
</dbReference>
<gene>
    <name evidence="5" type="ORF">SAMN05443575_3482</name>
</gene>
<keyword evidence="1 5" id="KW-0808">Transferase</keyword>
<proteinExistence type="predicted"/>
<dbReference type="PANTHER" id="PTHR10434:SF55">
    <property type="entry name" value="POSSIBLE ACYLTRANSFERASE"/>
    <property type="match status" value="1"/>
</dbReference>
<dbReference type="Proteomes" id="UP000186132">
    <property type="component" value="Unassembled WGS sequence"/>
</dbReference>
<dbReference type="EMBL" id="FQVU01000005">
    <property type="protein sequence ID" value="SHH22904.1"/>
    <property type="molecule type" value="Genomic_DNA"/>
</dbReference>
<name>A0A1M5R979_9ACTN</name>
<keyword evidence="3" id="KW-1133">Transmembrane helix</keyword>
<protein>
    <submittedName>
        <fullName evidence="5">1-acyl-sn-glycerol-3-phosphate acyltransferases</fullName>
    </submittedName>
</protein>
<keyword evidence="2 5" id="KW-0012">Acyltransferase</keyword>
<organism evidence="5 6">
    <name type="scientific">Jatrophihabitans endophyticus</name>
    <dbReference type="NCBI Taxonomy" id="1206085"/>
    <lineage>
        <taxon>Bacteria</taxon>
        <taxon>Bacillati</taxon>
        <taxon>Actinomycetota</taxon>
        <taxon>Actinomycetes</taxon>
        <taxon>Jatrophihabitantales</taxon>
        <taxon>Jatrophihabitantaceae</taxon>
        <taxon>Jatrophihabitans</taxon>
    </lineage>
</organism>
<evidence type="ECO:0000256" key="2">
    <source>
        <dbReference type="ARBA" id="ARBA00023315"/>
    </source>
</evidence>
<evidence type="ECO:0000259" key="4">
    <source>
        <dbReference type="SMART" id="SM00563"/>
    </source>
</evidence>
<dbReference type="GO" id="GO:0005886">
    <property type="term" value="C:plasma membrane"/>
    <property type="evidence" value="ECO:0007669"/>
    <property type="project" value="TreeGrafter"/>
</dbReference>
<evidence type="ECO:0000313" key="6">
    <source>
        <dbReference type="Proteomes" id="UP000186132"/>
    </source>
</evidence>
<accession>A0A1M5R979</accession>
<feature type="transmembrane region" description="Helical" evidence="3">
    <location>
        <begin position="44"/>
        <end position="66"/>
    </location>
</feature>
<dbReference type="CDD" id="cd07989">
    <property type="entry name" value="LPLAT_AGPAT-like"/>
    <property type="match status" value="1"/>
</dbReference>
<dbReference type="STRING" id="1206085.SAMN05443575_3482"/>
<dbReference type="AlphaFoldDB" id="A0A1M5R979"/>
<reference evidence="5 6" key="1">
    <citation type="submission" date="2016-11" db="EMBL/GenBank/DDBJ databases">
        <authorList>
            <person name="Jaros S."/>
            <person name="Januszkiewicz K."/>
            <person name="Wedrychowicz H."/>
        </authorList>
    </citation>
    <scope>NUCLEOTIDE SEQUENCE [LARGE SCALE GENOMIC DNA]</scope>
    <source>
        <strain evidence="5 6">DSM 45627</strain>
    </source>
</reference>
<dbReference type="OrthoDB" id="9806008at2"/>
<keyword evidence="3" id="KW-0812">Transmembrane</keyword>
<dbReference type="Pfam" id="PF01553">
    <property type="entry name" value="Acyltransferase"/>
    <property type="match status" value="1"/>
</dbReference>
<keyword evidence="6" id="KW-1185">Reference proteome</keyword>
<evidence type="ECO:0000313" key="5">
    <source>
        <dbReference type="EMBL" id="SHH22904.1"/>
    </source>
</evidence>
<keyword evidence="3" id="KW-0472">Membrane</keyword>
<dbReference type="RefSeq" id="WP_084181337.1">
    <property type="nucleotide sequence ID" value="NZ_FQVU01000005.1"/>
</dbReference>
<dbReference type="GO" id="GO:0006654">
    <property type="term" value="P:phosphatidic acid biosynthetic process"/>
    <property type="evidence" value="ECO:0007669"/>
    <property type="project" value="TreeGrafter"/>
</dbReference>
<feature type="domain" description="Phospholipid/glycerol acyltransferase" evidence="4">
    <location>
        <begin position="46"/>
        <end position="165"/>
    </location>
</feature>
<evidence type="ECO:0000256" key="1">
    <source>
        <dbReference type="ARBA" id="ARBA00022679"/>
    </source>
</evidence>
<evidence type="ECO:0000256" key="3">
    <source>
        <dbReference type="SAM" id="Phobius"/>
    </source>
</evidence>
<sequence>MSRLHKPKAGFWIRLCVVILYPLDGLLFRVRWRHLDRMPAPKDSGVLIAMNHISIVDTVLMARLVWQSGRIPRFMIKSGVFDWPVVGRIMSGAGQIPVHRGTTDAAQSLRHAVAALERHEAIVIYPEGTTTKDPANWPMQGKTGIARLVLLAPDVPVVPVGQWGAEKRGGRGPARLGLSLGRRRTAQASVGEPLDLSHWRGVEPTQENLRAITDEIMAAVRQQVAVLRNEPAPPTFYVPTRTYVDRKRKSA</sequence>
<dbReference type="InterPro" id="IPR002123">
    <property type="entry name" value="Plipid/glycerol_acylTrfase"/>
</dbReference>
<dbReference type="PANTHER" id="PTHR10434">
    <property type="entry name" value="1-ACYL-SN-GLYCEROL-3-PHOSPHATE ACYLTRANSFERASE"/>
    <property type="match status" value="1"/>
</dbReference>
<dbReference type="SMART" id="SM00563">
    <property type="entry name" value="PlsC"/>
    <property type="match status" value="1"/>
</dbReference>